<evidence type="ECO:0000313" key="1">
    <source>
        <dbReference type="EMBL" id="KAG7400358.1"/>
    </source>
</evidence>
<sequence length="115" mass="12793">MAERQAKIDFGRRELKYRDEDGQKNILPFTCYGVTPLTDAPGEWQATVHLTKSMKLRANTQTVVQVAVDPPEGTTGVFVPKPTSKRHLPLVPIVDSVVQGVVRVAVLNIEGRREK</sequence>
<dbReference type="EMBL" id="JAGDFL010000032">
    <property type="protein sequence ID" value="KAG7400358.1"/>
    <property type="molecule type" value="Genomic_DNA"/>
</dbReference>
<gene>
    <name evidence="1" type="ORF">PHYBOEH_006115</name>
</gene>
<reference evidence="1" key="1">
    <citation type="submission" date="2021-02" db="EMBL/GenBank/DDBJ databases">
        <authorList>
            <person name="Palmer J.M."/>
        </authorList>
    </citation>
    <scope>NUCLEOTIDE SEQUENCE</scope>
    <source>
        <strain evidence="1">SCRP23</strain>
    </source>
</reference>
<protein>
    <submittedName>
        <fullName evidence="1">Uncharacterized protein</fullName>
    </submittedName>
</protein>
<proteinExistence type="predicted"/>
<dbReference type="Proteomes" id="UP000693981">
    <property type="component" value="Unassembled WGS sequence"/>
</dbReference>
<keyword evidence="2" id="KW-1185">Reference proteome</keyword>
<organism evidence="1 2">
    <name type="scientific">Phytophthora boehmeriae</name>
    <dbReference type="NCBI Taxonomy" id="109152"/>
    <lineage>
        <taxon>Eukaryota</taxon>
        <taxon>Sar</taxon>
        <taxon>Stramenopiles</taxon>
        <taxon>Oomycota</taxon>
        <taxon>Peronosporomycetes</taxon>
        <taxon>Peronosporales</taxon>
        <taxon>Peronosporaceae</taxon>
        <taxon>Phytophthora</taxon>
    </lineage>
</organism>
<dbReference type="AlphaFoldDB" id="A0A8T1X7P3"/>
<comment type="caution">
    <text evidence="1">The sequence shown here is derived from an EMBL/GenBank/DDBJ whole genome shotgun (WGS) entry which is preliminary data.</text>
</comment>
<evidence type="ECO:0000313" key="2">
    <source>
        <dbReference type="Proteomes" id="UP000693981"/>
    </source>
</evidence>
<name>A0A8T1X7P3_9STRA</name>
<dbReference type="OrthoDB" id="121351at2759"/>
<accession>A0A8T1X7P3</accession>